<dbReference type="eggNOG" id="arCOG03377">
    <property type="taxonomic scope" value="Archaea"/>
</dbReference>
<dbReference type="EMBL" id="CP003316">
    <property type="protein sequence ID" value="AFA38510.1"/>
    <property type="molecule type" value="Genomic_DNA"/>
</dbReference>
<dbReference type="eggNOG" id="arCOG09758">
    <property type="taxonomic scope" value="Archaea"/>
</dbReference>
<name>H6Q7T0_PYROT</name>
<dbReference type="STRING" id="698757.Pogu_0483"/>
<reference evidence="1 2" key="1">
    <citation type="journal article" date="2012" name="Stand. Genomic Sci.">
        <title>Complete genome sequence of Pyrobaculum oguniense.</title>
        <authorList>
            <person name="Bernick D.L."/>
            <person name="Karplus K."/>
            <person name="Lui L.M."/>
            <person name="Coker J.K."/>
            <person name="Murphy J.N."/>
            <person name="Chan P.P."/>
            <person name="Cozen A.E."/>
            <person name="Lowe T.M."/>
        </authorList>
    </citation>
    <scope>NUCLEOTIDE SEQUENCE [LARGE SCALE GENOMIC DNA]</scope>
    <source>
        <strain evidence="1 2">TE7</strain>
    </source>
</reference>
<proteinExistence type="predicted"/>
<dbReference type="SUPFAM" id="SSF50494">
    <property type="entry name" value="Trypsin-like serine proteases"/>
    <property type="match status" value="1"/>
</dbReference>
<dbReference type="HOGENOM" id="CLU_573210_0_0_2"/>
<organism evidence="1 2">
    <name type="scientific">Pyrobaculum oguniense (strain DSM 13380 / JCM 10595 / TE7)</name>
    <dbReference type="NCBI Taxonomy" id="698757"/>
    <lineage>
        <taxon>Archaea</taxon>
        <taxon>Thermoproteota</taxon>
        <taxon>Thermoprotei</taxon>
        <taxon>Thermoproteales</taxon>
        <taxon>Thermoproteaceae</taxon>
        <taxon>Pyrobaculum</taxon>
    </lineage>
</organism>
<dbReference type="Proteomes" id="UP000009062">
    <property type="component" value="Chromosome"/>
</dbReference>
<evidence type="ECO:0000313" key="1">
    <source>
        <dbReference type="EMBL" id="AFA38510.1"/>
    </source>
</evidence>
<dbReference type="KEGG" id="pog:Pogu_0483"/>
<dbReference type="InterPro" id="IPR043504">
    <property type="entry name" value="Peptidase_S1_PA_chymotrypsin"/>
</dbReference>
<dbReference type="InterPro" id="IPR009003">
    <property type="entry name" value="Peptidase_S1_PA"/>
</dbReference>
<accession>H6Q7T0</accession>
<dbReference type="Gene3D" id="2.40.10.10">
    <property type="entry name" value="Trypsin-like serine proteases"/>
    <property type="match status" value="2"/>
</dbReference>
<dbReference type="AlphaFoldDB" id="H6Q7T0"/>
<keyword evidence="2" id="KW-1185">Reference proteome</keyword>
<gene>
    <name evidence="1" type="ordered locus">Pogu_0483</name>
</gene>
<evidence type="ECO:0000313" key="2">
    <source>
        <dbReference type="Proteomes" id="UP000009062"/>
    </source>
</evidence>
<sequence length="471" mass="52809">MARGLWWIGVAFVILSVSLALWGVGHAGRVDVAAPREAINYAGNHTTLWGKIAALAHFDVIKTTEPLTCSDGVANFTCLLSKTDVRPILSALSKAGVKAEAREVGAEWVLVLYYNYTTAQWQWKNHTVIKAWELTWKNQTVKVYQTNIKKSLGEMLRLKERISEKFLIKGELKNITLVGAVLESLVVGTSNGTLGRVDENARERIRKKIREIDPEVNVEIAHIEPNTVQNRDSVFRPLVGGVKIATMWTTDIRPNSTNCTLGFVGRWGDTPILTTAWHCIAWTYTAKTQGSAYIYQPLASSRYLISSDLAATCSYIWESENKLIVTCDIIPMRLSTSYEPKVFRPDTSTTFGQVVTKYCKYDVSTMRVLAKAGIKTDVTKGFIKSYNVDVTYRNQRWGSRTFDVVVKYLVSTSIYVEPGDSGSPVFTYEGSADRLGAYGIVSGRFMLFNIFFIESYVQNLCDLPFIFDPTR</sequence>
<protein>
    <submittedName>
        <fullName evidence="1">Uncharacterized protein</fullName>
    </submittedName>
</protein>